<dbReference type="OrthoDB" id="9808702at2"/>
<dbReference type="SUPFAM" id="SSF69754">
    <property type="entry name" value="Ribosome binding protein Y (YfiA homologue)"/>
    <property type="match status" value="1"/>
</dbReference>
<evidence type="ECO:0000313" key="1">
    <source>
        <dbReference type="EMBL" id="KGE85424.1"/>
    </source>
</evidence>
<dbReference type="InterPro" id="IPR003489">
    <property type="entry name" value="RHF/RaiA"/>
</dbReference>
<dbReference type="CDD" id="cd00552">
    <property type="entry name" value="RaiA"/>
    <property type="match status" value="1"/>
</dbReference>
<evidence type="ECO:0008006" key="3">
    <source>
        <dbReference type="Google" id="ProtNLM"/>
    </source>
</evidence>
<reference evidence="1 2" key="1">
    <citation type="journal article" date="2014" name="Int. J. Syst. Evol. Microbiol.">
        <title>Phaeodactylibacter xiamenensis gen. nov., sp. nov., a member of the family Saprospiraceae isolated from the marine alga Phaeodactylum tricornutum.</title>
        <authorList>
            <person name="Chen Z.Jr."/>
            <person name="Lei X."/>
            <person name="Lai Q."/>
            <person name="Li Y."/>
            <person name="Zhang B."/>
            <person name="Zhang J."/>
            <person name="Zhang H."/>
            <person name="Yang L."/>
            <person name="Zheng W."/>
            <person name="Tian Y."/>
            <person name="Yu Z."/>
            <person name="Xu H.Jr."/>
            <person name="Zheng T."/>
        </authorList>
    </citation>
    <scope>NUCLEOTIDE SEQUENCE [LARGE SCALE GENOMIC DNA]</scope>
    <source>
        <strain evidence="1 2">KD52</strain>
    </source>
</reference>
<dbReference type="Pfam" id="PF02482">
    <property type="entry name" value="Ribosomal_S30AE"/>
    <property type="match status" value="1"/>
</dbReference>
<accession>A0A098RZ67</accession>
<proteinExistence type="predicted"/>
<name>A0A098RZ67_9BACT</name>
<dbReference type="Gene3D" id="3.30.160.100">
    <property type="entry name" value="Ribosome hibernation promotion factor-like"/>
    <property type="match status" value="1"/>
</dbReference>
<dbReference type="RefSeq" id="WP_044145907.1">
    <property type="nucleotide sequence ID" value="NZ_CAKZLC010000289.1"/>
</dbReference>
<evidence type="ECO:0000313" key="2">
    <source>
        <dbReference type="Proteomes" id="UP000029736"/>
    </source>
</evidence>
<keyword evidence="2" id="KW-1185">Reference proteome</keyword>
<organism evidence="1 2">
    <name type="scientific">Phaeodactylibacter xiamenensis</name>
    <dbReference type="NCBI Taxonomy" id="1524460"/>
    <lineage>
        <taxon>Bacteria</taxon>
        <taxon>Pseudomonadati</taxon>
        <taxon>Bacteroidota</taxon>
        <taxon>Saprospiria</taxon>
        <taxon>Saprospirales</taxon>
        <taxon>Haliscomenobacteraceae</taxon>
        <taxon>Phaeodactylibacter</taxon>
    </lineage>
</organism>
<protein>
    <recommendedName>
        <fullName evidence="3">Ribosomal subunit interface protein</fullName>
    </recommendedName>
</protein>
<dbReference type="EMBL" id="JPOS01000090">
    <property type="protein sequence ID" value="KGE85424.1"/>
    <property type="molecule type" value="Genomic_DNA"/>
</dbReference>
<dbReference type="STRING" id="1524460.IX84_28480"/>
<sequence>MKVQVNSTFEVNEYLNGVIEEKVSKLANYSDRITEAEVYLKIGEKRHRQPEDQIVELRLTVPGHTFFAEDHSDAFEKAVAGAADKVKRQLLKYKEQVTNHH</sequence>
<dbReference type="InterPro" id="IPR036567">
    <property type="entry name" value="RHF-like"/>
</dbReference>
<dbReference type="NCBIfam" id="TIGR00741">
    <property type="entry name" value="yfiA"/>
    <property type="match status" value="1"/>
</dbReference>
<dbReference type="AlphaFoldDB" id="A0A098RZ67"/>
<gene>
    <name evidence="1" type="ORF">IX84_28480</name>
</gene>
<dbReference type="Proteomes" id="UP000029736">
    <property type="component" value="Unassembled WGS sequence"/>
</dbReference>
<comment type="caution">
    <text evidence="1">The sequence shown here is derived from an EMBL/GenBank/DDBJ whole genome shotgun (WGS) entry which is preliminary data.</text>
</comment>